<name>A0A238VM09_HALVU</name>
<dbReference type="EMBL" id="FZNQ01000003">
    <property type="protein sequence ID" value="SNR35422.1"/>
    <property type="molecule type" value="Genomic_DNA"/>
</dbReference>
<reference evidence="2 3" key="1">
    <citation type="submission" date="2017-06" db="EMBL/GenBank/DDBJ databases">
        <authorList>
            <person name="Kim H.J."/>
            <person name="Triplett B.A."/>
        </authorList>
    </citation>
    <scope>NUCLEOTIDE SEQUENCE [LARGE SCALE GENOMIC DNA]</scope>
    <source>
        <strain evidence="2 3">DSM 8800</strain>
    </source>
</reference>
<keyword evidence="1" id="KW-0472">Membrane</keyword>
<keyword evidence="3" id="KW-1185">Reference proteome</keyword>
<evidence type="ECO:0000313" key="3">
    <source>
        <dbReference type="Proteomes" id="UP000198397"/>
    </source>
</evidence>
<organism evidence="2 3">
    <name type="scientific">Halorubrum vacuolatum</name>
    <name type="common">Natronobacterium vacuolatum</name>
    <dbReference type="NCBI Taxonomy" id="63740"/>
    <lineage>
        <taxon>Archaea</taxon>
        <taxon>Methanobacteriati</taxon>
        <taxon>Methanobacteriota</taxon>
        <taxon>Stenosarchaea group</taxon>
        <taxon>Halobacteria</taxon>
        <taxon>Halobacteriales</taxon>
        <taxon>Haloferacaceae</taxon>
        <taxon>Halorubrum</taxon>
    </lineage>
</organism>
<dbReference type="RefSeq" id="WP_089383919.1">
    <property type="nucleotide sequence ID" value="NZ_FZNQ01000003.1"/>
</dbReference>
<gene>
    <name evidence="2" type="ORF">SAMN06264855_103122</name>
</gene>
<dbReference type="OrthoDB" id="329168at2157"/>
<evidence type="ECO:0000256" key="1">
    <source>
        <dbReference type="SAM" id="Phobius"/>
    </source>
</evidence>
<dbReference type="AlphaFoldDB" id="A0A238VM09"/>
<protein>
    <submittedName>
        <fullName evidence="2">Uncharacterized protein</fullName>
    </submittedName>
</protein>
<proteinExistence type="predicted"/>
<sequence>MSFVSRALRWFNRQETPVQVGSTVVVFVLLFILGVYTAGIVPGLIMIVLAVEHVLRPEETETD</sequence>
<evidence type="ECO:0000313" key="2">
    <source>
        <dbReference type="EMBL" id="SNR35422.1"/>
    </source>
</evidence>
<dbReference type="Proteomes" id="UP000198397">
    <property type="component" value="Unassembled WGS sequence"/>
</dbReference>
<keyword evidence="1" id="KW-0812">Transmembrane</keyword>
<feature type="transmembrane region" description="Helical" evidence="1">
    <location>
        <begin position="20"/>
        <end position="51"/>
    </location>
</feature>
<accession>A0A238VM09</accession>
<keyword evidence="1" id="KW-1133">Transmembrane helix</keyword>